<evidence type="ECO:0000313" key="7">
    <source>
        <dbReference type="Proteomes" id="UP000282184"/>
    </source>
</evidence>
<keyword evidence="1" id="KW-0677">Repeat</keyword>
<feature type="domain" description="Beta-lactamase-related" evidence="5">
    <location>
        <begin position="45"/>
        <end position="368"/>
    </location>
</feature>
<keyword evidence="7" id="KW-1185">Reference proteome</keyword>
<dbReference type="InterPro" id="IPR011990">
    <property type="entry name" value="TPR-like_helical_dom_sf"/>
</dbReference>
<evidence type="ECO:0000256" key="2">
    <source>
        <dbReference type="ARBA" id="ARBA00022803"/>
    </source>
</evidence>
<protein>
    <submittedName>
        <fullName evidence="6">Serine hydrolase</fullName>
    </submittedName>
</protein>
<sequence>MLHASLPGLVAGLALALAPFSTPPASAPSPAAAPAALASSPARQVEALLRREMQERRIPGLQVAVVQRGRLVLLRAYGLADVQQQVPVTDQSVFAINSCTKALTGVAIMQLVEAGRLELDAPVSRYLGGLPAAWQPVTVRQLLTHVSGLPNVLRVLNPATGGLMGSEAEAWAKVRALPLDFAPGTQFSYNQTNYALLGRLIDTLAARPFAEVFREQQFQVAGMAATAFGDSRDVIPRFAPTYRYLTRWDGQALPEPRLAGNYAEFPAFRRTASGLNSTAADLARWLIALQSGQLLKTKAALQTLWTPGRYLDGTPTQWALGWLTKPRPRHPAVLATGGGRAAFAVYPDDELAVVVLTNLAGSFPEDFLDELAGCYQPAIPAADPVTWLRMQLRRRGFEQAEAVVREEQQRNPAFRPAEPDLNDWAYRLLSNGQLAQALPVFRLTVSLYPQSWNAYDSYGEALAKSGQKAEAIRMYQQSVALNPNNQGGRKMLEQLSR</sequence>
<dbReference type="PANTHER" id="PTHR43283">
    <property type="entry name" value="BETA-LACTAMASE-RELATED"/>
    <property type="match status" value="1"/>
</dbReference>
<evidence type="ECO:0000256" key="3">
    <source>
        <dbReference type="PROSITE-ProRule" id="PRU00339"/>
    </source>
</evidence>
<dbReference type="InterPro" id="IPR012338">
    <property type="entry name" value="Beta-lactam/transpept-like"/>
</dbReference>
<dbReference type="InterPro" id="IPR001466">
    <property type="entry name" value="Beta-lactam-related"/>
</dbReference>
<evidence type="ECO:0000256" key="4">
    <source>
        <dbReference type="SAM" id="SignalP"/>
    </source>
</evidence>
<evidence type="ECO:0000256" key="1">
    <source>
        <dbReference type="ARBA" id="ARBA00022737"/>
    </source>
</evidence>
<feature type="signal peptide" evidence="4">
    <location>
        <begin position="1"/>
        <end position="27"/>
    </location>
</feature>
<dbReference type="PROSITE" id="PS50005">
    <property type="entry name" value="TPR"/>
    <property type="match status" value="1"/>
</dbReference>
<evidence type="ECO:0000259" key="5">
    <source>
        <dbReference type="Pfam" id="PF00144"/>
    </source>
</evidence>
<dbReference type="InterPro" id="IPR050789">
    <property type="entry name" value="Diverse_Enzym_Activities"/>
</dbReference>
<keyword evidence="6" id="KW-0378">Hydrolase</keyword>
<keyword evidence="4" id="KW-0732">Signal</keyword>
<reference evidence="6 7" key="1">
    <citation type="submission" date="2018-12" db="EMBL/GenBank/DDBJ databases">
        <title>Hymenobacter gummosus sp. nov., isolated from a spring.</title>
        <authorList>
            <person name="Nie L."/>
        </authorList>
    </citation>
    <scope>NUCLEOTIDE SEQUENCE [LARGE SCALE GENOMIC DNA]</scope>
    <source>
        <strain evidence="6 7">KCTC 52166</strain>
    </source>
</reference>
<dbReference type="EMBL" id="RXOF01000019">
    <property type="protein sequence ID" value="RTQ45726.1"/>
    <property type="molecule type" value="Genomic_DNA"/>
</dbReference>
<gene>
    <name evidence="6" type="ORF">EJV47_24890</name>
</gene>
<proteinExistence type="predicted"/>
<accession>A0A3S0K1K6</accession>
<dbReference type="Gene3D" id="1.25.40.10">
    <property type="entry name" value="Tetratricopeptide repeat domain"/>
    <property type="match status" value="1"/>
</dbReference>
<name>A0A3S0K1K6_9BACT</name>
<dbReference type="GO" id="GO:0016787">
    <property type="term" value="F:hydrolase activity"/>
    <property type="evidence" value="ECO:0007669"/>
    <property type="project" value="UniProtKB-KW"/>
</dbReference>
<dbReference type="Pfam" id="PF00144">
    <property type="entry name" value="Beta-lactamase"/>
    <property type="match status" value="1"/>
</dbReference>
<dbReference type="SUPFAM" id="SSF48452">
    <property type="entry name" value="TPR-like"/>
    <property type="match status" value="1"/>
</dbReference>
<dbReference type="InterPro" id="IPR019734">
    <property type="entry name" value="TPR_rpt"/>
</dbReference>
<dbReference type="AlphaFoldDB" id="A0A3S0K1K6"/>
<feature type="chain" id="PRO_5018769878" evidence="4">
    <location>
        <begin position="28"/>
        <end position="497"/>
    </location>
</feature>
<dbReference type="Gene3D" id="3.40.710.10">
    <property type="entry name" value="DD-peptidase/beta-lactamase superfamily"/>
    <property type="match status" value="1"/>
</dbReference>
<dbReference type="Proteomes" id="UP000282184">
    <property type="component" value="Unassembled WGS sequence"/>
</dbReference>
<dbReference type="RefSeq" id="WP_126695923.1">
    <property type="nucleotide sequence ID" value="NZ_RXOF01000019.1"/>
</dbReference>
<dbReference type="SUPFAM" id="SSF56601">
    <property type="entry name" value="beta-lactamase/transpeptidase-like"/>
    <property type="match status" value="1"/>
</dbReference>
<dbReference type="InterPro" id="IPR013105">
    <property type="entry name" value="TPR_2"/>
</dbReference>
<comment type="caution">
    <text evidence="6">The sequence shown here is derived from an EMBL/GenBank/DDBJ whole genome shotgun (WGS) entry which is preliminary data.</text>
</comment>
<evidence type="ECO:0000313" key="6">
    <source>
        <dbReference type="EMBL" id="RTQ45726.1"/>
    </source>
</evidence>
<organism evidence="6 7">
    <name type="scientific">Hymenobacter gummosus</name>
    <dbReference type="NCBI Taxonomy" id="1776032"/>
    <lineage>
        <taxon>Bacteria</taxon>
        <taxon>Pseudomonadati</taxon>
        <taxon>Bacteroidota</taxon>
        <taxon>Cytophagia</taxon>
        <taxon>Cytophagales</taxon>
        <taxon>Hymenobacteraceae</taxon>
        <taxon>Hymenobacter</taxon>
    </lineage>
</organism>
<feature type="repeat" description="TPR" evidence="3">
    <location>
        <begin position="452"/>
        <end position="485"/>
    </location>
</feature>
<dbReference type="OrthoDB" id="9793489at2"/>
<keyword evidence="2 3" id="KW-0802">TPR repeat</keyword>
<dbReference type="Pfam" id="PF07719">
    <property type="entry name" value="TPR_2"/>
    <property type="match status" value="1"/>
</dbReference>